<accession>A0ABN0R0Q5</accession>
<dbReference type="Proteomes" id="UP000020681">
    <property type="component" value="Unassembled WGS sequence"/>
</dbReference>
<organism evidence="2 3">
    <name type="scientific">Mycobacterium ulcerans str. Harvey</name>
    <dbReference type="NCBI Taxonomy" id="1299332"/>
    <lineage>
        <taxon>Bacteria</taxon>
        <taxon>Bacillati</taxon>
        <taxon>Actinomycetota</taxon>
        <taxon>Actinomycetes</taxon>
        <taxon>Mycobacteriales</taxon>
        <taxon>Mycobacteriaceae</taxon>
        <taxon>Mycobacterium</taxon>
        <taxon>Mycobacterium ulcerans group</taxon>
    </lineage>
</organism>
<feature type="transmembrane region" description="Helical" evidence="1">
    <location>
        <begin position="95"/>
        <end position="113"/>
    </location>
</feature>
<name>A0ABN0R0Q5_MYCUL</name>
<evidence type="ECO:0000256" key="1">
    <source>
        <dbReference type="SAM" id="Phobius"/>
    </source>
</evidence>
<keyword evidence="3" id="KW-1185">Reference proteome</keyword>
<dbReference type="EMBL" id="JAOL01000103">
    <property type="protein sequence ID" value="EUA90561.1"/>
    <property type="molecule type" value="Genomic_DNA"/>
</dbReference>
<proteinExistence type="predicted"/>
<reference evidence="2 3" key="1">
    <citation type="submission" date="2014-01" db="EMBL/GenBank/DDBJ databases">
        <authorList>
            <person name="Dobos K."/>
            <person name="Lenaerts A."/>
            <person name="Ordway D."/>
            <person name="DeGroote M.A."/>
            <person name="Parker T."/>
            <person name="Sizemore C."/>
            <person name="Tallon L.J."/>
            <person name="Sadzewicz L.K."/>
            <person name="Sengamalay N."/>
            <person name="Fraser C.M."/>
            <person name="Hine E."/>
            <person name="Shefchek K.A."/>
            <person name="Das S.P."/>
            <person name="Tettelin H."/>
        </authorList>
    </citation>
    <scope>NUCLEOTIDE SEQUENCE [LARGE SCALE GENOMIC DNA]</scope>
    <source>
        <strain evidence="2 3">Harvey</strain>
    </source>
</reference>
<sequence>MTSPLWACGADELTARMECTPTSFAQPLQRVFDDVRRPDTGIEVTHLEATRYHVEQIAYRAHLSDAIEDRVYAPVVLRALAWCAQVIRRAHNGSVHLYLGYGALGVLIVLVVAR</sequence>
<keyword evidence="1" id="KW-1133">Transmembrane helix</keyword>
<keyword evidence="1" id="KW-0472">Membrane</keyword>
<comment type="caution">
    <text evidence="2">The sequence shown here is derived from an EMBL/GenBank/DDBJ whole genome shotgun (WGS) entry which is preliminary data.</text>
</comment>
<evidence type="ECO:0000313" key="3">
    <source>
        <dbReference type="Proteomes" id="UP000020681"/>
    </source>
</evidence>
<evidence type="ECO:0000313" key="2">
    <source>
        <dbReference type="EMBL" id="EUA90561.1"/>
    </source>
</evidence>
<keyword evidence="1" id="KW-0812">Transmembrane</keyword>
<protein>
    <submittedName>
        <fullName evidence="2">Oxidoreductase</fullName>
    </submittedName>
</protein>
<gene>
    <name evidence="2" type="ORF">I551_2985</name>
</gene>